<name>A0A4Y2JU64_ARAVE</name>
<evidence type="ECO:0000313" key="4">
    <source>
        <dbReference type="Proteomes" id="UP000499080"/>
    </source>
</evidence>
<dbReference type="InterPro" id="IPR041588">
    <property type="entry name" value="Integrase_H2C2"/>
</dbReference>
<dbReference type="InterPro" id="IPR052160">
    <property type="entry name" value="Gypsy_RT_Integrase-like"/>
</dbReference>
<gene>
    <name evidence="3" type="ORF">AVEN_209172_1</name>
    <name evidence="2" type="ORF">AVEN_66799_1</name>
</gene>
<keyword evidence="4" id="KW-1185">Reference proteome</keyword>
<reference evidence="2 4" key="1">
    <citation type="journal article" date="2019" name="Sci. Rep.">
        <title>Orb-weaving spider Araneus ventricosus genome elucidates the spidroin gene catalogue.</title>
        <authorList>
            <person name="Kono N."/>
            <person name="Nakamura H."/>
            <person name="Ohtoshi R."/>
            <person name="Moran D.A.P."/>
            <person name="Shinohara A."/>
            <person name="Yoshida Y."/>
            <person name="Fujiwara M."/>
            <person name="Mori M."/>
            <person name="Tomita M."/>
            <person name="Arakawa K."/>
        </authorList>
    </citation>
    <scope>NUCLEOTIDE SEQUENCE [LARGE SCALE GENOMIC DNA]</scope>
</reference>
<organism evidence="2 4">
    <name type="scientific">Araneus ventricosus</name>
    <name type="common">Orbweaver spider</name>
    <name type="synonym">Epeira ventricosa</name>
    <dbReference type="NCBI Taxonomy" id="182803"/>
    <lineage>
        <taxon>Eukaryota</taxon>
        <taxon>Metazoa</taxon>
        <taxon>Ecdysozoa</taxon>
        <taxon>Arthropoda</taxon>
        <taxon>Chelicerata</taxon>
        <taxon>Arachnida</taxon>
        <taxon>Araneae</taxon>
        <taxon>Araneomorphae</taxon>
        <taxon>Entelegynae</taxon>
        <taxon>Araneoidea</taxon>
        <taxon>Araneidae</taxon>
        <taxon>Araneus</taxon>
    </lineage>
</organism>
<accession>A0A4Y2JU64</accession>
<dbReference type="AlphaFoldDB" id="A0A4Y2JU64"/>
<dbReference type="EMBL" id="BGPR01111655">
    <property type="protein sequence ID" value="GBM92716.1"/>
    <property type="molecule type" value="Genomic_DNA"/>
</dbReference>
<evidence type="ECO:0000313" key="2">
    <source>
        <dbReference type="EMBL" id="GBM92716.1"/>
    </source>
</evidence>
<evidence type="ECO:0000313" key="3">
    <source>
        <dbReference type="EMBL" id="GBM92746.1"/>
    </source>
</evidence>
<dbReference type="Proteomes" id="UP000499080">
    <property type="component" value="Unassembled WGS sequence"/>
</dbReference>
<dbReference type="PANTHER" id="PTHR47266">
    <property type="entry name" value="ENDONUCLEASE-RELATED"/>
    <property type="match status" value="1"/>
</dbReference>
<dbReference type="OrthoDB" id="10030726at2759"/>
<feature type="domain" description="Integrase zinc-binding" evidence="1">
    <location>
        <begin position="6"/>
        <end position="64"/>
    </location>
</feature>
<evidence type="ECO:0000259" key="1">
    <source>
        <dbReference type="Pfam" id="PF17921"/>
    </source>
</evidence>
<dbReference type="Gene3D" id="1.10.340.70">
    <property type="match status" value="1"/>
</dbReference>
<comment type="caution">
    <text evidence="2">The sequence shown here is derived from an EMBL/GenBank/DDBJ whole genome shotgun (WGS) entry which is preliminary data.</text>
</comment>
<protein>
    <recommendedName>
        <fullName evidence="1">Integrase zinc-binding domain-containing protein</fullName>
    </recommendedName>
</protein>
<proteinExistence type="predicted"/>
<dbReference type="Pfam" id="PF17921">
    <property type="entry name" value="Integrase_H2C2"/>
    <property type="match status" value="1"/>
</dbReference>
<sequence length="87" mass="10086">MWLPLIPKHLRKGILRNFHDSTAAGHLGVAGTYDRVSKRFYWPCLFLSIRWYVMHCRECQRRKSVSLQPTGHLVPIPPSLAPIHRIG</sequence>
<dbReference type="FunFam" id="1.10.340.70:FF:000001">
    <property type="entry name" value="Retrovirus-related Pol polyprotein from transposon gypsy-like Protein"/>
    <property type="match status" value="1"/>
</dbReference>
<dbReference type="EMBL" id="BGPR01111664">
    <property type="protein sequence ID" value="GBM92746.1"/>
    <property type="molecule type" value="Genomic_DNA"/>
</dbReference>